<name>A0AAE0AZS6_9ROSI</name>
<evidence type="ECO:0000313" key="3">
    <source>
        <dbReference type="Proteomes" id="UP001281410"/>
    </source>
</evidence>
<dbReference type="EMBL" id="JANJYJ010000002">
    <property type="protein sequence ID" value="KAK3227383.1"/>
    <property type="molecule type" value="Genomic_DNA"/>
</dbReference>
<dbReference type="AlphaFoldDB" id="A0AAE0AZS6"/>
<dbReference type="Proteomes" id="UP001281410">
    <property type="component" value="Unassembled WGS sequence"/>
</dbReference>
<evidence type="ECO:0000313" key="2">
    <source>
        <dbReference type="EMBL" id="KAK3227383.1"/>
    </source>
</evidence>
<accession>A0AAE0AZS6</accession>
<protein>
    <submittedName>
        <fullName evidence="2">Uncharacterized protein</fullName>
    </submittedName>
</protein>
<comment type="caution">
    <text evidence="2">The sequence shown here is derived from an EMBL/GenBank/DDBJ whole genome shotgun (WGS) entry which is preliminary data.</text>
</comment>
<sequence length="63" mass="7142">MAQKKKRKRSDSDKDDTFYYRYSSVSSSSEQPATTADPTRNPAVQEAQLPRNRRSTSQTSTTP</sequence>
<evidence type="ECO:0000256" key="1">
    <source>
        <dbReference type="SAM" id="MobiDB-lite"/>
    </source>
</evidence>
<keyword evidence="3" id="KW-1185">Reference proteome</keyword>
<proteinExistence type="predicted"/>
<organism evidence="2 3">
    <name type="scientific">Dipteronia sinensis</name>
    <dbReference type="NCBI Taxonomy" id="43782"/>
    <lineage>
        <taxon>Eukaryota</taxon>
        <taxon>Viridiplantae</taxon>
        <taxon>Streptophyta</taxon>
        <taxon>Embryophyta</taxon>
        <taxon>Tracheophyta</taxon>
        <taxon>Spermatophyta</taxon>
        <taxon>Magnoliopsida</taxon>
        <taxon>eudicotyledons</taxon>
        <taxon>Gunneridae</taxon>
        <taxon>Pentapetalae</taxon>
        <taxon>rosids</taxon>
        <taxon>malvids</taxon>
        <taxon>Sapindales</taxon>
        <taxon>Sapindaceae</taxon>
        <taxon>Hippocastanoideae</taxon>
        <taxon>Acereae</taxon>
        <taxon>Dipteronia</taxon>
    </lineage>
</organism>
<reference evidence="2" key="1">
    <citation type="journal article" date="2023" name="Plant J.">
        <title>Genome sequences and population genomics provide insights into the demographic history, inbreeding, and mutation load of two 'living fossil' tree species of Dipteronia.</title>
        <authorList>
            <person name="Feng Y."/>
            <person name="Comes H.P."/>
            <person name="Chen J."/>
            <person name="Zhu S."/>
            <person name="Lu R."/>
            <person name="Zhang X."/>
            <person name="Li P."/>
            <person name="Qiu J."/>
            <person name="Olsen K.M."/>
            <person name="Qiu Y."/>
        </authorList>
    </citation>
    <scope>NUCLEOTIDE SEQUENCE</scope>
    <source>
        <strain evidence="2">NBL</strain>
    </source>
</reference>
<gene>
    <name evidence="2" type="ORF">Dsin_007245</name>
</gene>
<feature type="region of interest" description="Disordered" evidence="1">
    <location>
        <begin position="1"/>
        <end position="63"/>
    </location>
</feature>